<keyword evidence="4" id="KW-0677">Repeat</keyword>
<dbReference type="AlphaFoldDB" id="A0AAV0MAG2"/>
<proteinExistence type="predicted"/>
<evidence type="ECO:0000256" key="4">
    <source>
        <dbReference type="ARBA" id="ARBA00022737"/>
    </source>
</evidence>
<dbReference type="InterPro" id="IPR011009">
    <property type="entry name" value="Kinase-like_dom_sf"/>
</dbReference>
<dbReference type="PANTHER" id="PTHR27008">
    <property type="entry name" value="OS04G0122200 PROTEIN"/>
    <property type="match status" value="1"/>
</dbReference>
<evidence type="ECO:0000256" key="6">
    <source>
        <dbReference type="ARBA" id="ARBA00023136"/>
    </source>
</evidence>
<keyword evidence="6" id="KW-0472">Membrane</keyword>
<name>A0AAV0MAG2_9ROSI</name>
<evidence type="ECO:0000256" key="5">
    <source>
        <dbReference type="ARBA" id="ARBA00022989"/>
    </source>
</evidence>
<dbReference type="GO" id="GO:0004672">
    <property type="term" value="F:protein kinase activity"/>
    <property type="evidence" value="ECO:0007669"/>
    <property type="project" value="InterPro"/>
</dbReference>
<keyword evidence="2" id="KW-0433">Leucine-rich repeat</keyword>
<accession>A0AAV0MAG2</accession>
<keyword evidence="9" id="KW-1185">Reference proteome</keyword>
<dbReference type="PROSITE" id="PS50011">
    <property type="entry name" value="PROTEIN_KINASE_DOM"/>
    <property type="match status" value="1"/>
</dbReference>
<dbReference type="Gene3D" id="1.10.510.10">
    <property type="entry name" value="Transferase(Phosphotransferase) domain 1"/>
    <property type="match status" value="1"/>
</dbReference>
<sequence>GTTVAVEVFKLERQGASKSFVAECEALKNARHRNLGKIVTACPSMDYHGNDFKALILQRSDDLPRSLSFLEILNIATDVASALDYLHHQCQMPIVHCDDKHSFARQSSSVGVRGTVGYAPPGINFPGT</sequence>
<evidence type="ECO:0000256" key="2">
    <source>
        <dbReference type="ARBA" id="ARBA00022614"/>
    </source>
</evidence>
<dbReference type="PANTHER" id="PTHR27008:SF596">
    <property type="entry name" value="OS02G0215500 PROTEIN"/>
    <property type="match status" value="1"/>
</dbReference>
<keyword evidence="3" id="KW-0812">Transmembrane</keyword>
<dbReference type="SUPFAM" id="SSF56112">
    <property type="entry name" value="Protein kinase-like (PK-like)"/>
    <property type="match status" value="1"/>
</dbReference>
<evidence type="ECO:0000313" key="8">
    <source>
        <dbReference type="EMBL" id="CAI0443708.1"/>
    </source>
</evidence>
<evidence type="ECO:0000313" key="9">
    <source>
        <dbReference type="Proteomes" id="UP001154282"/>
    </source>
</evidence>
<dbReference type="Proteomes" id="UP001154282">
    <property type="component" value="Unassembled WGS sequence"/>
</dbReference>
<feature type="domain" description="Protein kinase" evidence="7">
    <location>
        <begin position="1"/>
        <end position="128"/>
    </location>
</feature>
<evidence type="ECO:0000256" key="1">
    <source>
        <dbReference type="ARBA" id="ARBA00004370"/>
    </source>
</evidence>
<dbReference type="GO" id="GO:0005524">
    <property type="term" value="F:ATP binding"/>
    <property type="evidence" value="ECO:0007669"/>
    <property type="project" value="InterPro"/>
</dbReference>
<evidence type="ECO:0000256" key="3">
    <source>
        <dbReference type="ARBA" id="ARBA00022692"/>
    </source>
</evidence>
<comment type="caution">
    <text evidence="8">The sequence shown here is derived from an EMBL/GenBank/DDBJ whole genome shotgun (WGS) entry which is preliminary data.</text>
</comment>
<dbReference type="GO" id="GO:0016020">
    <property type="term" value="C:membrane"/>
    <property type="evidence" value="ECO:0007669"/>
    <property type="project" value="UniProtKB-SubCell"/>
</dbReference>
<feature type="non-terminal residue" evidence="8">
    <location>
        <position position="1"/>
    </location>
</feature>
<dbReference type="Gene3D" id="3.30.200.20">
    <property type="entry name" value="Phosphorylase Kinase, domain 1"/>
    <property type="match status" value="1"/>
</dbReference>
<evidence type="ECO:0000259" key="7">
    <source>
        <dbReference type="PROSITE" id="PS50011"/>
    </source>
</evidence>
<keyword evidence="5" id="KW-1133">Transmembrane helix</keyword>
<dbReference type="InterPro" id="IPR051809">
    <property type="entry name" value="Plant_receptor-like_S/T_kinase"/>
</dbReference>
<organism evidence="8 9">
    <name type="scientific">Linum tenue</name>
    <dbReference type="NCBI Taxonomy" id="586396"/>
    <lineage>
        <taxon>Eukaryota</taxon>
        <taxon>Viridiplantae</taxon>
        <taxon>Streptophyta</taxon>
        <taxon>Embryophyta</taxon>
        <taxon>Tracheophyta</taxon>
        <taxon>Spermatophyta</taxon>
        <taxon>Magnoliopsida</taxon>
        <taxon>eudicotyledons</taxon>
        <taxon>Gunneridae</taxon>
        <taxon>Pentapetalae</taxon>
        <taxon>rosids</taxon>
        <taxon>fabids</taxon>
        <taxon>Malpighiales</taxon>
        <taxon>Linaceae</taxon>
        <taxon>Linum</taxon>
    </lineage>
</organism>
<dbReference type="InterPro" id="IPR000719">
    <property type="entry name" value="Prot_kinase_dom"/>
</dbReference>
<reference evidence="8" key="1">
    <citation type="submission" date="2022-08" db="EMBL/GenBank/DDBJ databases">
        <authorList>
            <person name="Gutierrez-Valencia J."/>
        </authorList>
    </citation>
    <scope>NUCLEOTIDE SEQUENCE</scope>
</reference>
<dbReference type="EMBL" id="CAMGYJ010000007">
    <property type="protein sequence ID" value="CAI0443708.1"/>
    <property type="molecule type" value="Genomic_DNA"/>
</dbReference>
<comment type="subcellular location">
    <subcellularLocation>
        <location evidence="1">Membrane</location>
    </subcellularLocation>
</comment>
<protein>
    <recommendedName>
        <fullName evidence="7">Protein kinase domain-containing protein</fullName>
    </recommendedName>
</protein>
<gene>
    <name evidence="8" type="ORF">LITE_LOCUS27789</name>
</gene>